<protein>
    <recommendedName>
        <fullName evidence="1">Reverse transcriptase domain-containing protein</fullName>
    </recommendedName>
</protein>
<dbReference type="Pfam" id="PF00078">
    <property type="entry name" value="RVT_1"/>
    <property type="match status" value="1"/>
</dbReference>
<reference evidence="2 3" key="1">
    <citation type="submission" date="2018-11" db="EMBL/GenBank/DDBJ databases">
        <authorList>
            <consortium name="Pathogen Informatics"/>
        </authorList>
    </citation>
    <scope>NUCLEOTIDE SEQUENCE [LARGE SCALE GENOMIC DNA]</scope>
</reference>
<evidence type="ECO:0000259" key="1">
    <source>
        <dbReference type="PROSITE" id="PS50878"/>
    </source>
</evidence>
<accession>A0A3P7IC23</accession>
<dbReference type="InterPro" id="IPR000477">
    <property type="entry name" value="RT_dom"/>
</dbReference>
<name>A0A3P7IC23_STRVU</name>
<dbReference type="EMBL" id="UYYB01016033">
    <property type="protein sequence ID" value="VDM70430.1"/>
    <property type="molecule type" value="Genomic_DNA"/>
</dbReference>
<evidence type="ECO:0000313" key="2">
    <source>
        <dbReference type="EMBL" id="VDM70430.1"/>
    </source>
</evidence>
<proteinExistence type="predicted"/>
<dbReference type="PANTHER" id="PTHR19446">
    <property type="entry name" value="REVERSE TRANSCRIPTASES"/>
    <property type="match status" value="1"/>
</dbReference>
<organism evidence="2 3">
    <name type="scientific">Strongylus vulgaris</name>
    <name type="common">Blood worm</name>
    <dbReference type="NCBI Taxonomy" id="40348"/>
    <lineage>
        <taxon>Eukaryota</taxon>
        <taxon>Metazoa</taxon>
        <taxon>Ecdysozoa</taxon>
        <taxon>Nematoda</taxon>
        <taxon>Chromadorea</taxon>
        <taxon>Rhabditida</taxon>
        <taxon>Rhabditina</taxon>
        <taxon>Rhabditomorpha</taxon>
        <taxon>Strongyloidea</taxon>
        <taxon>Strongylidae</taxon>
        <taxon>Strongylus</taxon>
    </lineage>
</organism>
<gene>
    <name evidence="2" type="ORF">SVUK_LOCUS5428</name>
</gene>
<dbReference type="OrthoDB" id="5845191at2759"/>
<feature type="domain" description="Reverse transcriptase" evidence="1">
    <location>
        <begin position="1"/>
        <end position="213"/>
    </location>
</feature>
<dbReference type="PROSITE" id="PS50878">
    <property type="entry name" value="RT_POL"/>
    <property type="match status" value="1"/>
</dbReference>
<dbReference type="Proteomes" id="UP000270094">
    <property type="component" value="Unassembled WGS sequence"/>
</dbReference>
<evidence type="ECO:0000313" key="3">
    <source>
        <dbReference type="Proteomes" id="UP000270094"/>
    </source>
</evidence>
<dbReference type="AlphaFoldDB" id="A0A3P7IC23"/>
<keyword evidence="3" id="KW-1185">Reference proteome</keyword>
<sequence>MACYSKYKERQGSGPDDIPSDFWEECGWLGSSWFAGLFHQLMSYTLKIFERVLNSTSIILPSNQCGFVKGVVLLTQSCTDTVRIVMEKFREKRRELHAAFLDMEKLSTRYPMIIWWALRKRVVPEVYIQRIKMIYHGATSHVQIAAGQSKPFHIKTGMHQGSVLSPLLLITVMNAVTESLKRQLPWALLYADYVLLMAGNRKELEEETQRWNA</sequence>